<dbReference type="HOGENOM" id="CLU_387333_0_0_1"/>
<feature type="region of interest" description="Disordered" evidence="1">
    <location>
        <begin position="570"/>
        <end position="600"/>
    </location>
</feature>
<feature type="compositionally biased region" description="Polar residues" evidence="1">
    <location>
        <begin position="249"/>
        <end position="261"/>
    </location>
</feature>
<evidence type="ECO:0000256" key="1">
    <source>
        <dbReference type="SAM" id="MobiDB-lite"/>
    </source>
</evidence>
<feature type="transmembrane region" description="Helical" evidence="2">
    <location>
        <begin position="154"/>
        <end position="176"/>
    </location>
</feature>
<sequence>MVQSSRFAQPKSFGMAILDLLMVLGWYAWGMAYWTSIMLLMFWQLTIPIGARPAASMEGLEDIGWETCLKGSLQSRYLSNACYIASSRWVGYVFPWALLLSFYDYKWMEVRRHPGSYVEDRAQYMLCQAVVSSFLALSWWFLGPGGSFKTGKDIIVLSTSCLLVEFFMILTAFTSLKVTYPTQKISLREGRPVMPSLLGSALPESQDGPLGMAFRPTGPSIREHINAAKAPLSKVLSPQKRQTPRLAGQNPQQAKYPQLSQGEPKILNPSFKPASPYRPSVPPTQANLQQSDPDAMDWNPEVNDSGSFSQDYTNAFSSFSEHRPSSPLGYLGRRYEDGNSSEEEDAKTEVNDSPARPRSVSMRPKSLLIDGFMESLFEVAAKLDEAKPMNQPGILIKRAHRIGQEAARLLAVSVGLVVLVSTEGTVACGGLLLAVVVGTCWRFANATLRSESRVLSVAGMWKRNFAVLACLLELCGSVLVSAEMLGFHVLSSAASLPSALPIEPVVPDIVGPLLPDGGVDLSTAQTGTLGGQSQLTQLIIRVLFFSLAAHQTWDFAQVFTYKGTQVVVQPGGPVPKRRSSRDLGLSEPIRSFQPSLSREGSLSDLMRAEPSAPVVSGASFGGLSFGGGGGGGGGSGMGNGLSQRSNFSSWGAQSRDVGIKRPQTERFGATTTRSMKVPPPGVATTPNPWTSGAPPSSSSSVFQRARGGDNWGL</sequence>
<gene>
    <name evidence="3" type="ORF">DRE_04863</name>
</gene>
<dbReference type="OrthoDB" id="5966927at2759"/>
<dbReference type="EMBL" id="KI966423">
    <property type="protein sequence ID" value="EWC45856.1"/>
    <property type="molecule type" value="Genomic_DNA"/>
</dbReference>
<feature type="compositionally biased region" description="Polar residues" evidence="1">
    <location>
        <begin position="643"/>
        <end position="652"/>
    </location>
</feature>
<feature type="transmembrane region" description="Helical" evidence="2">
    <location>
        <begin position="83"/>
        <end position="103"/>
    </location>
</feature>
<name>W7HP35_9PEZI</name>
<keyword evidence="2" id="KW-0812">Transmembrane</keyword>
<evidence type="ECO:0000313" key="3">
    <source>
        <dbReference type="EMBL" id="EWC45856.1"/>
    </source>
</evidence>
<protein>
    <submittedName>
        <fullName evidence="3">Uncharacterized protein</fullName>
    </submittedName>
</protein>
<evidence type="ECO:0000313" key="4">
    <source>
        <dbReference type="Proteomes" id="UP000024837"/>
    </source>
</evidence>
<feature type="compositionally biased region" description="Polar residues" evidence="1">
    <location>
        <begin position="302"/>
        <end position="319"/>
    </location>
</feature>
<dbReference type="Proteomes" id="UP000024837">
    <property type="component" value="Unassembled WGS sequence"/>
</dbReference>
<feature type="region of interest" description="Disordered" evidence="1">
    <location>
        <begin position="198"/>
        <end position="217"/>
    </location>
</feature>
<evidence type="ECO:0000256" key="2">
    <source>
        <dbReference type="SAM" id="Phobius"/>
    </source>
</evidence>
<keyword evidence="4" id="KW-1185">Reference proteome</keyword>
<feature type="region of interest" description="Disordered" evidence="1">
    <location>
        <begin position="634"/>
        <end position="713"/>
    </location>
</feature>
<accession>W7HP35</accession>
<feature type="region of interest" description="Disordered" evidence="1">
    <location>
        <begin position="232"/>
        <end position="360"/>
    </location>
</feature>
<keyword evidence="2" id="KW-1133">Transmembrane helix</keyword>
<proteinExistence type="predicted"/>
<feature type="transmembrane region" description="Helical" evidence="2">
    <location>
        <begin position="12"/>
        <end position="34"/>
    </location>
</feature>
<keyword evidence="2" id="KW-0472">Membrane</keyword>
<reference evidence="3 4" key="1">
    <citation type="submission" date="2013-05" db="EMBL/GenBank/DDBJ databases">
        <title>Drechslerella stenobrocha genome reveals carnivorous origination and mechanical trapping mechanism of predatory fungi.</title>
        <authorList>
            <person name="Liu X."/>
            <person name="Zhang W."/>
            <person name="Liu K."/>
        </authorList>
    </citation>
    <scope>NUCLEOTIDE SEQUENCE [LARGE SCALE GENOMIC DNA]</scope>
    <source>
        <strain evidence="3 4">248</strain>
    </source>
</reference>
<dbReference type="AlphaFoldDB" id="W7HP35"/>
<feature type="transmembrane region" description="Helical" evidence="2">
    <location>
        <begin position="124"/>
        <end position="142"/>
    </location>
</feature>
<organism evidence="3 4">
    <name type="scientific">Drechslerella stenobrocha 248</name>
    <dbReference type="NCBI Taxonomy" id="1043628"/>
    <lineage>
        <taxon>Eukaryota</taxon>
        <taxon>Fungi</taxon>
        <taxon>Dikarya</taxon>
        <taxon>Ascomycota</taxon>
        <taxon>Pezizomycotina</taxon>
        <taxon>Orbiliomycetes</taxon>
        <taxon>Orbiliales</taxon>
        <taxon>Orbiliaceae</taxon>
        <taxon>Drechslerella</taxon>
    </lineage>
</organism>
<feature type="compositionally biased region" description="Polar residues" evidence="1">
    <location>
        <begin position="283"/>
        <end position="292"/>
    </location>
</feature>